<comment type="caution">
    <text evidence="1">The sequence shown here is derived from an EMBL/GenBank/DDBJ whole genome shotgun (WGS) entry which is preliminary data.</text>
</comment>
<organism evidence="1 2">
    <name type="scientific">Phaeospirillum tilakii</name>
    <dbReference type="NCBI Taxonomy" id="741673"/>
    <lineage>
        <taxon>Bacteria</taxon>
        <taxon>Pseudomonadati</taxon>
        <taxon>Pseudomonadota</taxon>
        <taxon>Alphaproteobacteria</taxon>
        <taxon>Rhodospirillales</taxon>
        <taxon>Rhodospirillaceae</taxon>
        <taxon>Phaeospirillum</taxon>
    </lineage>
</organism>
<protein>
    <recommendedName>
        <fullName evidence="3">AAA ATPase domain-containing protein</fullName>
    </recommendedName>
</protein>
<evidence type="ECO:0000313" key="1">
    <source>
        <dbReference type="EMBL" id="MFD2233850.1"/>
    </source>
</evidence>
<dbReference type="RefSeq" id="WP_377315749.1">
    <property type="nucleotide sequence ID" value="NZ_JBHUIY010000013.1"/>
</dbReference>
<sequence>MSDAVLVLRRALTEINVTELGWKAADTPDPGQIFTPVDHDGALDPDRAVVVGNRGVGKSFWSAVLSHPQTRQAIHTAYPRLGLDRTEIRLGFHEQAASGFDAGPAPSVASFDSLAAEGMDPFDLWRGALLAALREAGAPEQGPADLDGRDALARWAARDPLGVETALRRADGWFADRGRKFVLLFDALDRLGKSWDQIRPRTEAALRLALHLRASRALRVKLFLRSDQFADPTLFAFPDASKLRQESVSLVWRRRDLYGLLFQRLWSGPAAREALLAVAGPDAPASWQRSADLPFYLASDEVLQAFLFYRICGEYMGAGPSKGRTYSWLHDHLSDAAGETSPRSFLAALTRAATNAQGDSRVLTYKDLQTGVQHASATRLDQLKEDYGWIRTALEALDGLQVPSLPDEFIGRWRDRNTVGMILKEAGSWLSPLSLADDPADPESRLLEELVNINVLERRSNGKINMPDIFRVAARIKRKGGLRPPPLPGRR</sequence>
<gene>
    <name evidence="1" type="ORF">ACFSNB_08535</name>
</gene>
<evidence type="ECO:0000313" key="2">
    <source>
        <dbReference type="Proteomes" id="UP001597296"/>
    </source>
</evidence>
<dbReference type="EMBL" id="JBHUIY010000013">
    <property type="protein sequence ID" value="MFD2233850.1"/>
    <property type="molecule type" value="Genomic_DNA"/>
</dbReference>
<dbReference type="Proteomes" id="UP001597296">
    <property type="component" value="Unassembled WGS sequence"/>
</dbReference>
<reference evidence="2" key="1">
    <citation type="journal article" date="2019" name="Int. J. Syst. Evol. Microbiol.">
        <title>The Global Catalogue of Microorganisms (GCM) 10K type strain sequencing project: providing services to taxonomists for standard genome sequencing and annotation.</title>
        <authorList>
            <consortium name="The Broad Institute Genomics Platform"/>
            <consortium name="The Broad Institute Genome Sequencing Center for Infectious Disease"/>
            <person name="Wu L."/>
            <person name="Ma J."/>
        </authorList>
    </citation>
    <scope>NUCLEOTIDE SEQUENCE [LARGE SCALE GENOMIC DNA]</scope>
    <source>
        <strain evidence="2">KCTC 15012</strain>
    </source>
</reference>
<accession>A0ABW5C9H1</accession>
<name>A0ABW5C9H1_9PROT</name>
<evidence type="ECO:0008006" key="3">
    <source>
        <dbReference type="Google" id="ProtNLM"/>
    </source>
</evidence>
<keyword evidence="2" id="KW-1185">Reference proteome</keyword>
<proteinExistence type="predicted"/>